<proteinExistence type="predicted"/>
<evidence type="ECO:0000313" key="3">
    <source>
        <dbReference type="WBParaSite" id="Pan_g10221.t1"/>
    </source>
</evidence>
<dbReference type="AlphaFoldDB" id="A0A7E4ULK6"/>
<feature type="compositionally biased region" description="Basic and acidic residues" evidence="1">
    <location>
        <begin position="271"/>
        <end position="290"/>
    </location>
</feature>
<reference evidence="2" key="1">
    <citation type="journal article" date="2013" name="Genetics">
        <title>The draft genome and transcriptome of Panagrellus redivivus are shaped by the harsh demands of a free-living lifestyle.</title>
        <authorList>
            <person name="Srinivasan J."/>
            <person name="Dillman A.R."/>
            <person name="Macchietto M.G."/>
            <person name="Heikkinen L."/>
            <person name="Lakso M."/>
            <person name="Fracchia K.M."/>
            <person name="Antoshechkin I."/>
            <person name="Mortazavi A."/>
            <person name="Wong G."/>
            <person name="Sternberg P.W."/>
        </authorList>
    </citation>
    <scope>NUCLEOTIDE SEQUENCE [LARGE SCALE GENOMIC DNA]</scope>
    <source>
        <strain evidence="2">MT8872</strain>
    </source>
</reference>
<feature type="compositionally biased region" description="Polar residues" evidence="1">
    <location>
        <begin position="254"/>
        <end position="264"/>
    </location>
</feature>
<dbReference type="WBParaSite" id="Pan_g10221.t1">
    <property type="protein sequence ID" value="Pan_g10221.t1"/>
    <property type="gene ID" value="Pan_g10221"/>
</dbReference>
<reference evidence="3" key="2">
    <citation type="submission" date="2020-10" db="UniProtKB">
        <authorList>
            <consortium name="WormBaseParasite"/>
        </authorList>
    </citation>
    <scope>IDENTIFICATION</scope>
</reference>
<evidence type="ECO:0000313" key="2">
    <source>
        <dbReference type="Proteomes" id="UP000492821"/>
    </source>
</evidence>
<evidence type="ECO:0000256" key="1">
    <source>
        <dbReference type="SAM" id="MobiDB-lite"/>
    </source>
</evidence>
<protein>
    <submittedName>
        <fullName evidence="3">Uncharacterized protein</fullName>
    </submittedName>
</protein>
<sequence>MMMKKAEKLKRDEMDKESKLDDGAEVRPSERCFEKPPTDRKRSTVCVDVKGCVYVARVRAESAQSFHPSDGWMQGRMLLPIVACRRRSQKLPGHRSTTDGNLHISIHRAEIRKRFQVREKVHTQGEQRCLDRVQTRESVYPIHDTPKKAQLSEGKPRSAPAGGLILMSFLSVHQNNEEHGMHPSQMKSIVEKALRECEKHLLNRPRSAIVVRQPSKSPESLKSAFVCPKPRRLFRQESLTPSVDVSADTWQTFRRSQRTPVASSQKKKTLDRRLIRNANRTDGEVDSERT</sequence>
<accession>A0A7E4ULK6</accession>
<organism evidence="2 3">
    <name type="scientific">Panagrellus redivivus</name>
    <name type="common">Microworm</name>
    <dbReference type="NCBI Taxonomy" id="6233"/>
    <lineage>
        <taxon>Eukaryota</taxon>
        <taxon>Metazoa</taxon>
        <taxon>Ecdysozoa</taxon>
        <taxon>Nematoda</taxon>
        <taxon>Chromadorea</taxon>
        <taxon>Rhabditida</taxon>
        <taxon>Tylenchina</taxon>
        <taxon>Panagrolaimomorpha</taxon>
        <taxon>Panagrolaimoidea</taxon>
        <taxon>Panagrolaimidae</taxon>
        <taxon>Panagrellus</taxon>
    </lineage>
</organism>
<feature type="region of interest" description="Disordered" evidence="1">
    <location>
        <begin position="1"/>
        <end position="37"/>
    </location>
</feature>
<feature type="region of interest" description="Disordered" evidence="1">
    <location>
        <begin position="254"/>
        <end position="290"/>
    </location>
</feature>
<name>A0A7E4ULK6_PANRE</name>
<dbReference type="Proteomes" id="UP000492821">
    <property type="component" value="Unassembled WGS sequence"/>
</dbReference>
<keyword evidence="2" id="KW-1185">Reference proteome</keyword>